<dbReference type="Proteomes" id="UP000011820">
    <property type="component" value="Chromosome"/>
</dbReference>
<dbReference type="RefSeq" id="WP_015452650.1">
    <property type="nucleotide sequence ID" value="NC_020549.1"/>
</dbReference>
<proteinExistence type="predicted"/>
<reference evidence="1 2" key="1">
    <citation type="journal article" date="2013" name="Genome Announc.">
        <title>Complete Genome Sequence of a Chinese Strain of 'Candidatus Liberibacter asiaticus'.</title>
        <authorList>
            <person name="Lin H."/>
            <person name="Han C.S."/>
            <person name="Liu B."/>
            <person name="Lou B."/>
            <person name="Bai X."/>
            <person name="Deng C."/>
            <person name="Civerolo E.L."/>
            <person name="Gupta G."/>
        </authorList>
    </citation>
    <scope>NUCLEOTIDE SEQUENCE [LARGE SCALE GENOMIC DNA]</scope>
    <source>
        <strain evidence="2">gxpsy</strain>
    </source>
</reference>
<dbReference type="GeneID" id="93077044"/>
<dbReference type="EMBL" id="CP004005">
    <property type="protein sequence ID" value="AGH17053.1"/>
    <property type="molecule type" value="Genomic_DNA"/>
</dbReference>
<evidence type="ECO:0000313" key="1">
    <source>
        <dbReference type="EMBL" id="AGH17053.1"/>
    </source>
</evidence>
<evidence type="ECO:0000313" key="2">
    <source>
        <dbReference type="Proteomes" id="UP000011820"/>
    </source>
</evidence>
<sequence length="123" mass="13996">MSTSSDYRIQTVLKRVIAVIDNENKNLKNNSQFDISISNDHKGRCLHELSVLILSCEEISWDHLEQIRTLHEKLALNSSLLESYLDAARVVADLFKKQLQEIDADGTYHDGFCESLNPCKTTT</sequence>
<protein>
    <submittedName>
        <fullName evidence="1">Uncharacterized protein</fullName>
    </submittedName>
</protein>
<keyword evidence="2" id="KW-1185">Reference proteome</keyword>
<gene>
    <name evidence="1" type="ORF">WSI_03415</name>
</gene>
<name>A0ABM5NGL4_LIBAS</name>
<accession>A0ABM5NGL4</accession>
<organism evidence="1 2">
    <name type="scientific">Candidatus Liberibacter asiaticus str. gxpsy</name>
    <dbReference type="NCBI Taxonomy" id="1174529"/>
    <lineage>
        <taxon>Bacteria</taxon>
        <taxon>Pseudomonadati</taxon>
        <taxon>Pseudomonadota</taxon>
        <taxon>Alphaproteobacteria</taxon>
        <taxon>Hyphomicrobiales</taxon>
        <taxon>Rhizobiaceae</taxon>
        <taxon>Liberibacter</taxon>
    </lineage>
</organism>